<organism evidence="2 3">
    <name type="scientific">Solanum commersonii</name>
    <name type="common">Commerson's wild potato</name>
    <name type="synonym">Commerson's nightshade</name>
    <dbReference type="NCBI Taxonomy" id="4109"/>
    <lineage>
        <taxon>Eukaryota</taxon>
        <taxon>Viridiplantae</taxon>
        <taxon>Streptophyta</taxon>
        <taxon>Embryophyta</taxon>
        <taxon>Tracheophyta</taxon>
        <taxon>Spermatophyta</taxon>
        <taxon>Magnoliopsida</taxon>
        <taxon>eudicotyledons</taxon>
        <taxon>Gunneridae</taxon>
        <taxon>Pentapetalae</taxon>
        <taxon>asterids</taxon>
        <taxon>lamiids</taxon>
        <taxon>Solanales</taxon>
        <taxon>Solanaceae</taxon>
        <taxon>Solanoideae</taxon>
        <taxon>Solaneae</taxon>
        <taxon>Solanum</taxon>
    </lineage>
</organism>
<reference evidence="2 3" key="1">
    <citation type="submission" date="2020-09" db="EMBL/GenBank/DDBJ databases">
        <title>De no assembly of potato wild relative species, Solanum commersonii.</title>
        <authorList>
            <person name="Cho K."/>
        </authorList>
    </citation>
    <scope>NUCLEOTIDE SEQUENCE [LARGE SCALE GENOMIC DNA]</scope>
    <source>
        <strain evidence="2">LZ3.2</strain>
        <tissue evidence="2">Leaf</tissue>
    </source>
</reference>
<sequence length="61" mass="6339">MKGLVGTSPNSSACSTILPNGLECEDAEGKDETTMKQNKGESPSQSAASTNFTERFASAIL</sequence>
<accession>A0A9J5WPE4</accession>
<feature type="compositionally biased region" description="Polar residues" evidence="1">
    <location>
        <begin position="35"/>
        <end position="53"/>
    </location>
</feature>
<evidence type="ECO:0000313" key="2">
    <source>
        <dbReference type="EMBL" id="KAG5576774.1"/>
    </source>
</evidence>
<protein>
    <submittedName>
        <fullName evidence="2">Uncharacterized protein</fullName>
    </submittedName>
</protein>
<feature type="compositionally biased region" description="Polar residues" evidence="1">
    <location>
        <begin position="7"/>
        <end position="18"/>
    </location>
</feature>
<evidence type="ECO:0000313" key="3">
    <source>
        <dbReference type="Proteomes" id="UP000824120"/>
    </source>
</evidence>
<comment type="caution">
    <text evidence="2">The sequence shown here is derived from an EMBL/GenBank/DDBJ whole genome shotgun (WGS) entry which is preliminary data.</text>
</comment>
<evidence type="ECO:0000256" key="1">
    <source>
        <dbReference type="SAM" id="MobiDB-lite"/>
    </source>
</evidence>
<dbReference type="Proteomes" id="UP000824120">
    <property type="component" value="Chromosome 11"/>
</dbReference>
<feature type="region of interest" description="Disordered" evidence="1">
    <location>
        <begin position="1"/>
        <end position="53"/>
    </location>
</feature>
<gene>
    <name evidence="2" type="ORF">H5410_056908</name>
</gene>
<proteinExistence type="predicted"/>
<dbReference type="EMBL" id="JACXVP010000011">
    <property type="protein sequence ID" value="KAG5576774.1"/>
    <property type="molecule type" value="Genomic_DNA"/>
</dbReference>
<keyword evidence="3" id="KW-1185">Reference proteome</keyword>
<name>A0A9J5WPE4_SOLCO</name>
<dbReference type="AlphaFoldDB" id="A0A9J5WPE4"/>